<evidence type="ECO:0000313" key="2">
    <source>
        <dbReference type="EMBL" id="KAF2903901.1"/>
    </source>
</evidence>
<proteinExistence type="predicted"/>
<name>A0A8K0GLH6_IGNLU</name>
<organism evidence="2 3">
    <name type="scientific">Ignelater luminosus</name>
    <name type="common">Cucubano</name>
    <name type="synonym">Pyrophorus luminosus</name>
    <dbReference type="NCBI Taxonomy" id="2038154"/>
    <lineage>
        <taxon>Eukaryota</taxon>
        <taxon>Metazoa</taxon>
        <taxon>Ecdysozoa</taxon>
        <taxon>Arthropoda</taxon>
        <taxon>Hexapoda</taxon>
        <taxon>Insecta</taxon>
        <taxon>Pterygota</taxon>
        <taxon>Neoptera</taxon>
        <taxon>Endopterygota</taxon>
        <taxon>Coleoptera</taxon>
        <taxon>Polyphaga</taxon>
        <taxon>Elateriformia</taxon>
        <taxon>Elateroidea</taxon>
        <taxon>Elateridae</taxon>
        <taxon>Agrypninae</taxon>
        <taxon>Pyrophorini</taxon>
        <taxon>Ignelater</taxon>
    </lineage>
</organism>
<keyword evidence="3" id="KW-1185">Reference proteome</keyword>
<feature type="region of interest" description="Disordered" evidence="1">
    <location>
        <begin position="64"/>
        <end position="89"/>
    </location>
</feature>
<dbReference type="OrthoDB" id="7890494at2759"/>
<accession>A0A8K0GLH6</accession>
<dbReference type="AlphaFoldDB" id="A0A8K0GLH6"/>
<reference evidence="2" key="1">
    <citation type="submission" date="2019-08" db="EMBL/GenBank/DDBJ databases">
        <title>The genome of the North American firefly Photinus pyralis.</title>
        <authorList>
            <consortium name="Photinus pyralis genome working group"/>
            <person name="Fallon T.R."/>
            <person name="Sander Lower S.E."/>
            <person name="Weng J.-K."/>
        </authorList>
    </citation>
    <scope>NUCLEOTIDE SEQUENCE</scope>
    <source>
        <strain evidence="2">TRF0915ILg1</strain>
        <tissue evidence="2">Whole body</tissue>
    </source>
</reference>
<sequence>MGSRRKNLFTIWSGDVVEVNHESDCYFVSKTFGFNSRSKYADVPSVTKPVLHSAQLPYLRCAGSSSEEVMEDGPESTNPSQASTSDVFSDFDGPHMITQSELNDLVRDLQLTKSKAELLGSSRQQWRLLAHNTRISVY</sequence>
<feature type="compositionally biased region" description="Polar residues" evidence="1">
    <location>
        <begin position="75"/>
        <end position="87"/>
    </location>
</feature>
<protein>
    <submittedName>
        <fullName evidence="2">Uncharacterized protein</fullName>
    </submittedName>
</protein>
<dbReference type="EMBL" id="VTPC01000909">
    <property type="protein sequence ID" value="KAF2903901.1"/>
    <property type="molecule type" value="Genomic_DNA"/>
</dbReference>
<comment type="caution">
    <text evidence="2">The sequence shown here is derived from an EMBL/GenBank/DDBJ whole genome shotgun (WGS) entry which is preliminary data.</text>
</comment>
<evidence type="ECO:0000313" key="3">
    <source>
        <dbReference type="Proteomes" id="UP000801492"/>
    </source>
</evidence>
<dbReference type="Proteomes" id="UP000801492">
    <property type="component" value="Unassembled WGS sequence"/>
</dbReference>
<gene>
    <name evidence="2" type="ORF">ILUMI_02281</name>
</gene>
<evidence type="ECO:0000256" key="1">
    <source>
        <dbReference type="SAM" id="MobiDB-lite"/>
    </source>
</evidence>